<dbReference type="CDD" id="cd02850">
    <property type="entry name" value="E_set_Cellulase_N"/>
    <property type="match status" value="1"/>
</dbReference>
<sequence length="596" mass="66129">MRRSIIAVLIFTLFYNIWLAKAQTAPQNGIQILVNQVAYNQKGTKQAIVKSEQLLPDGLGFQLLDTATGQIVFSGKVKAGERVESWGTGSFYSPVIFSDFSKNGTYKIRLTVNGQTISSYPFQIGDALIGKISIPAIVNFFYHQRANSPEELKADQNIRLHGSTCTVNLTGGWCDASGDVSKYFSHLAYTNVMLPQQIPMVTWSMANTVETVPNLLENIGSKKALTTEAVYGADYIMRSLDPDGYFYMTVFSYFDKNPSARRVVGLLADSKTTDDYQCGYREGGGMAVAALARISQWNIDGDFKAKDYLAAAERAFAHLQKYSLQYADDHKNNVIDDYCALMAASELWKATGKELYQKEARIRAENLHKRLAPAGYFIANDANRPFWHAADAGLPIIALVRYLDVEKDPAFRKSALLTIKKALDYNLSITKETANPFGYPRQSFIYNGKVQNGFFIPHDNESGWWWQGEDARLGSLAAAAIFGGRLVYPGNGAYGVKPELAQFADHLVSWVLGCNPYNMCMMYGYGQNNVPHMNSMYGHGTGKGGISNGITGKDGKGDGSGIDFKMIDNGNEWRWTEQWIPHTGWFLQAVTAMSLK</sequence>
<dbReference type="GO" id="GO:0000272">
    <property type="term" value="P:polysaccharide catabolic process"/>
    <property type="evidence" value="ECO:0007669"/>
    <property type="project" value="UniProtKB-KW"/>
</dbReference>
<comment type="similarity">
    <text evidence="1">Belongs to the glycosyl hydrolase 9 (cellulase E) family.</text>
</comment>
<evidence type="ECO:0000313" key="8">
    <source>
        <dbReference type="EMBL" id="RBQ04056.1"/>
    </source>
</evidence>
<dbReference type="GO" id="GO:0016740">
    <property type="term" value="F:transferase activity"/>
    <property type="evidence" value="ECO:0007669"/>
    <property type="project" value="UniProtKB-KW"/>
</dbReference>
<evidence type="ECO:0000256" key="2">
    <source>
        <dbReference type="ARBA" id="ARBA00022801"/>
    </source>
</evidence>
<evidence type="ECO:0000259" key="7">
    <source>
        <dbReference type="Pfam" id="PF02927"/>
    </source>
</evidence>
<evidence type="ECO:0000259" key="6">
    <source>
        <dbReference type="Pfam" id="PF00759"/>
    </source>
</evidence>
<dbReference type="PANTHER" id="PTHR22298">
    <property type="entry name" value="ENDO-1,4-BETA-GLUCANASE"/>
    <property type="match status" value="1"/>
</dbReference>
<feature type="domain" description="Glycoside hydrolase family 9" evidence="6">
    <location>
        <begin position="138"/>
        <end position="534"/>
    </location>
</feature>
<dbReference type="Gene3D" id="2.60.40.10">
    <property type="entry name" value="Immunoglobulins"/>
    <property type="match status" value="1"/>
</dbReference>
<evidence type="ECO:0000256" key="1">
    <source>
        <dbReference type="ARBA" id="ARBA00007072"/>
    </source>
</evidence>
<dbReference type="RefSeq" id="WP_113950552.1">
    <property type="nucleotide sequence ID" value="NZ_QNQU01000018.1"/>
</dbReference>
<reference evidence="8 9" key="1">
    <citation type="submission" date="2018-07" db="EMBL/GenBank/DDBJ databases">
        <title>A draft genome of a endophytic bacteria, a new species of Pedobacter.</title>
        <authorList>
            <person name="Zhang Z.D."/>
            <person name="Chen Z.J."/>
        </authorList>
    </citation>
    <scope>NUCLEOTIDE SEQUENCE [LARGE SCALE GENOMIC DNA]</scope>
    <source>
        <strain evidence="8 9">RS10</strain>
    </source>
</reference>
<dbReference type="Pfam" id="PF02927">
    <property type="entry name" value="CelD_N"/>
    <property type="match status" value="1"/>
</dbReference>
<dbReference type="InterPro" id="IPR014756">
    <property type="entry name" value="Ig_E-set"/>
</dbReference>
<comment type="caution">
    <text evidence="8">The sequence shown here is derived from an EMBL/GenBank/DDBJ whole genome shotgun (WGS) entry which is preliminary data.</text>
</comment>
<dbReference type="EMBL" id="QNQU01000018">
    <property type="protein sequence ID" value="RBQ04056.1"/>
    <property type="molecule type" value="Genomic_DNA"/>
</dbReference>
<dbReference type="InterPro" id="IPR008928">
    <property type="entry name" value="6-hairpin_glycosidase_sf"/>
</dbReference>
<evidence type="ECO:0000256" key="5">
    <source>
        <dbReference type="ARBA" id="ARBA00023326"/>
    </source>
</evidence>
<dbReference type="OrthoDB" id="9808897at2"/>
<dbReference type="GO" id="GO:0008810">
    <property type="term" value="F:cellulase activity"/>
    <property type="evidence" value="ECO:0007669"/>
    <property type="project" value="InterPro"/>
</dbReference>
<evidence type="ECO:0000313" key="9">
    <source>
        <dbReference type="Proteomes" id="UP000252081"/>
    </source>
</evidence>
<gene>
    <name evidence="8" type="ORF">DRW42_19770</name>
</gene>
<keyword evidence="2" id="KW-0378">Hydrolase</keyword>
<dbReference type="SUPFAM" id="SSF48208">
    <property type="entry name" value="Six-hairpin glycosidases"/>
    <property type="match status" value="1"/>
</dbReference>
<keyword evidence="4" id="KW-0326">Glycosidase</keyword>
<accession>A0A366KQW6</accession>
<dbReference type="InterPro" id="IPR013783">
    <property type="entry name" value="Ig-like_fold"/>
</dbReference>
<dbReference type="Gene3D" id="1.50.10.10">
    <property type="match status" value="1"/>
</dbReference>
<dbReference type="InterPro" id="IPR004197">
    <property type="entry name" value="Cellulase_Ig-like"/>
</dbReference>
<keyword evidence="5" id="KW-0624">Polysaccharide degradation</keyword>
<evidence type="ECO:0000256" key="4">
    <source>
        <dbReference type="ARBA" id="ARBA00023295"/>
    </source>
</evidence>
<evidence type="ECO:0000256" key="3">
    <source>
        <dbReference type="ARBA" id="ARBA00023277"/>
    </source>
</evidence>
<dbReference type="Proteomes" id="UP000252081">
    <property type="component" value="Unassembled WGS sequence"/>
</dbReference>
<dbReference type="SUPFAM" id="SSF81296">
    <property type="entry name" value="E set domains"/>
    <property type="match status" value="1"/>
</dbReference>
<dbReference type="AlphaFoldDB" id="A0A366KQW6"/>
<name>A0A366KQW6_9SPHI</name>
<feature type="domain" description="Cellulase Ig-like" evidence="7">
    <location>
        <begin position="30"/>
        <end position="110"/>
    </location>
</feature>
<dbReference type="InterPro" id="IPR012341">
    <property type="entry name" value="6hp_glycosidase-like_sf"/>
</dbReference>
<dbReference type="InterPro" id="IPR001701">
    <property type="entry name" value="Glyco_hydro_9"/>
</dbReference>
<protein>
    <submittedName>
        <fullName evidence="8">Glycosyl transferase</fullName>
    </submittedName>
</protein>
<keyword evidence="8" id="KW-0808">Transferase</keyword>
<dbReference type="Pfam" id="PF00759">
    <property type="entry name" value="Glyco_hydro_9"/>
    <property type="match status" value="1"/>
</dbReference>
<proteinExistence type="inferred from homology"/>
<organism evidence="8 9">
    <name type="scientific">Pedobacter miscanthi</name>
    <dbReference type="NCBI Taxonomy" id="2259170"/>
    <lineage>
        <taxon>Bacteria</taxon>
        <taxon>Pseudomonadati</taxon>
        <taxon>Bacteroidota</taxon>
        <taxon>Sphingobacteriia</taxon>
        <taxon>Sphingobacteriales</taxon>
        <taxon>Sphingobacteriaceae</taxon>
        <taxon>Pedobacter</taxon>
    </lineage>
</organism>
<keyword evidence="9" id="KW-1185">Reference proteome</keyword>
<keyword evidence="3" id="KW-0119">Carbohydrate metabolism</keyword>